<dbReference type="InterPro" id="IPR011761">
    <property type="entry name" value="ATP-grasp"/>
</dbReference>
<keyword evidence="4" id="KW-1185">Reference proteome</keyword>
<dbReference type="STRING" id="1193682.BJP25_14980"/>
<dbReference type="InterPro" id="IPR005479">
    <property type="entry name" value="CPAse_ATP-bd"/>
</dbReference>
<name>A0A1Q9LNF8_9PSEU</name>
<feature type="domain" description="ATP-grasp" evidence="2">
    <location>
        <begin position="120"/>
        <end position="321"/>
    </location>
</feature>
<dbReference type="Gene3D" id="3.30.470.20">
    <property type="entry name" value="ATP-grasp fold, B domain"/>
    <property type="match status" value="1"/>
</dbReference>
<proteinExistence type="predicted"/>
<dbReference type="GO" id="GO:0046872">
    <property type="term" value="F:metal ion binding"/>
    <property type="evidence" value="ECO:0007669"/>
    <property type="project" value="InterPro"/>
</dbReference>
<evidence type="ECO:0000259" key="2">
    <source>
        <dbReference type="PROSITE" id="PS50975"/>
    </source>
</evidence>
<dbReference type="GO" id="GO:0005524">
    <property type="term" value="F:ATP binding"/>
    <property type="evidence" value="ECO:0007669"/>
    <property type="project" value="UniProtKB-UniRule"/>
</dbReference>
<dbReference type="OrthoDB" id="1441538at2"/>
<dbReference type="AlphaFoldDB" id="A0A1Q9LNF8"/>
<reference evidence="3 4" key="1">
    <citation type="submission" date="2016-10" db="EMBL/GenBank/DDBJ databases">
        <title>The Draft Genome Sequence of Actinokineospora bangkokensis 44EHWT reveals the biosynthetic pathway of antifungal compounds Thailandins with unusual extender unit butylmalonyl-CoA.</title>
        <authorList>
            <person name="Greule A."/>
            <person name="Intra B."/>
            <person name="Flemming S."/>
            <person name="Rommel M.G."/>
            <person name="Panbangred W."/>
            <person name="Bechthold A."/>
        </authorList>
    </citation>
    <scope>NUCLEOTIDE SEQUENCE [LARGE SCALE GENOMIC DNA]</scope>
    <source>
        <strain evidence="3 4">44EHW</strain>
    </source>
</reference>
<keyword evidence="1" id="KW-0067">ATP-binding</keyword>
<gene>
    <name evidence="3" type="ORF">BJP25_14980</name>
</gene>
<organism evidence="3 4">
    <name type="scientific">Actinokineospora bangkokensis</name>
    <dbReference type="NCBI Taxonomy" id="1193682"/>
    <lineage>
        <taxon>Bacteria</taxon>
        <taxon>Bacillati</taxon>
        <taxon>Actinomycetota</taxon>
        <taxon>Actinomycetes</taxon>
        <taxon>Pseudonocardiales</taxon>
        <taxon>Pseudonocardiaceae</taxon>
        <taxon>Actinokineospora</taxon>
    </lineage>
</organism>
<dbReference type="PROSITE" id="PS50975">
    <property type="entry name" value="ATP_GRASP"/>
    <property type="match status" value="1"/>
</dbReference>
<protein>
    <recommendedName>
        <fullName evidence="2">ATP-grasp domain-containing protein</fullName>
    </recommendedName>
</protein>
<evidence type="ECO:0000256" key="1">
    <source>
        <dbReference type="PROSITE-ProRule" id="PRU00409"/>
    </source>
</evidence>
<dbReference type="RefSeq" id="WP_075974482.1">
    <property type="nucleotide sequence ID" value="NZ_MKQR01000009.1"/>
</dbReference>
<evidence type="ECO:0000313" key="4">
    <source>
        <dbReference type="Proteomes" id="UP000186040"/>
    </source>
</evidence>
<dbReference type="Proteomes" id="UP000186040">
    <property type="component" value="Unassembled WGS sequence"/>
</dbReference>
<comment type="caution">
    <text evidence="3">The sequence shown here is derived from an EMBL/GenBank/DDBJ whole genome shotgun (WGS) entry which is preliminary data.</text>
</comment>
<dbReference type="EMBL" id="MKQR01000009">
    <property type="protein sequence ID" value="OLR93586.1"/>
    <property type="molecule type" value="Genomic_DNA"/>
</dbReference>
<dbReference type="InterPro" id="IPR003806">
    <property type="entry name" value="ATP-grasp_PylC-type"/>
</dbReference>
<keyword evidence="1" id="KW-0547">Nucleotide-binding</keyword>
<accession>A0A1Q9LNF8</accession>
<dbReference type="PROSITE" id="PS00867">
    <property type="entry name" value="CPSASE_2"/>
    <property type="match status" value="1"/>
</dbReference>
<dbReference type="Pfam" id="PF02655">
    <property type="entry name" value="ATP-grasp_3"/>
    <property type="match status" value="1"/>
</dbReference>
<sequence length="430" mass="45919">MRKIAFLRSIEIQQTVPYLVELGAALRARGVVGKLFYTDGECGPDEFPGESEKLPAGVSVAQTLDRIRAWGADGVVSLSIPDENALRDALVCERLAADGIPTVMHSAAATGLMANKWETKQLVRAHGLDTPEGILVDGDLLNDRTVPVPAYRNYLGERAAELGYPLLSKPLWDCLGNGIRLIAGPAELDRYLDEPYDGNVVLERCLTGELCSVELVGSAGDYVVQPLLWKGPTGGEPTFAFSTVRYTAPRPDADALFAPVAEKLRGLCAALELSGSVEVEMIHHGDRFEVIEINPRVSGSTSLSIAASGLNTYVSMVDILFGEWGTRHDRGSGAARRVALQVPTAPMSPAADADARAALDVVRSSSFTVDGVRYANMVITCEYADVPRLGAVLDELTARHGFLTPRVRADVDVALAGVRGADRAALAPTP</sequence>
<dbReference type="SUPFAM" id="SSF56059">
    <property type="entry name" value="Glutathione synthetase ATP-binding domain-like"/>
    <property type="match status" value="1"/>
</dbReference>
<evidence type="ECO:0000313" key="3">
    <source>
        <dbReference type="EMBL" id="OLR93586.1"/>
    </source>
</evidence>